<evidence type="ECO:0000313" key="2">
    <source>
        <dbReference type="Proteomes" id="UP000694930"/>
    </source>
</evidence>
<dbReference type="Pfam" id="PF24626">
    <property type="entry name" value="SH3_Tf2-1"/>
    <property type="match status" value="1"/>
</dbReference>
<feature type="domain" description="Tf2-1-like SH3-like" evidence="1">
    <location>
        <begin position="3"/>
        <end position="50"/>
    </location>
</feature>
<keyword evidence="2" id="KW-1185">Reference proteome</keyword>
<evidence type="ECO:0000313" key="3">
    <source>
        <dbReference type="RefSeq" id="XP_027773734.1"/>
    </source>
</evidence>
<dbReference type="PANTHER" id="PTHR46148">
    <property type="entry name" value="CHROMO DOMAIN-CONTAINING PROTEIN"/>
    <property type="match status" value="1"/>
</dbReference>
<accession>A0ABM1VDB6</accession>
<protein>
    <submittedName>
        <fullName evidence="3">Uncharacterized protein LOC114077628</fullName>
    </submittedName>
</protein>
<name>A0ABM1VDB6_SOLPN</name>
<dbReference type="RefSeq" id="XP_027773734.1">
    <property type="nucleotide sequence ID" value="XM_027917933.1"/>
</dbReference>
<dbReference type="Proteomes" id="UP000694930">
    <property type="component" value="Chromosome 6"/>
</dbReference>
<organism evidence="2 3">
    <name type="scientific">Solanum pennellii</name>
    <name type="common">Tomato</name>
    <name type="synonym">Lycopersicon pennellii</name>
    <dbReference type="NCBI Taxonomy" id="28526"/>
    <lineage>
        <taxon>Eukaryota</taxon>
        <taxon>Viridiplantae</taxon>
        <taxon>Streptophyta</taxon>
        <taxon>Embryophyta</taxon>
        <taxon>Tracheophyta</taxon>
        <taxon>Spermatophyta</taxon>
        <taxon>Magnoliopsida</taxon>
        <taxon>eudicotyledons</taxon>
        <taxon>Gunneridae</taxon>
        <taxon>Pentapetalae</taxon>
        <taxon>asterids</taxon>
        <taxon>lamiids</taxon>
        <taxon>Solanales</taxon>
        <taxon>Solanaceae</taxon>
        <taxon>Solanoideae</taxon>
        <taxon>Solaneae</taxon>
        <taxon>Solanum</taxon>
        <taxon>Solanum subgen. Lycopersicon</taxon>
    </lineage>
</organism>
<gene>
    <name evidence="3" type="primary">LOC114077628</name>
</gene>
<proteinExistence type="predicted"/>
<dbReference type="InterPro" id="IPR056924">
    <property type="entry name" value="SH3_Tf2-1"/>
</dbReference>
<evidence type="ECO:0000259" key="1">
    <source>
        <dbReference type="Pfam" id="PF24626"/>
    </source>
</evidence>
<sequence length="133" mass="15396">MRLCKKGKLSTRYIGPYRISKRIGKVAYGLELPQDLATVQKTFQVSMLKKRMDDPSLIVPTEDIGINNSLSYEKIPVQILDCQVCKFRTKEVTSVKVCWRKKFVVVDTWEHVEDMKKRYPHLFESGENADQGV</sequence>
<dbReference type="GeneID" id="114077628"/>
<reference evidence="3" key="2">
    <citation type="submission" date="2025-08" db="UniProtKB">
        <authorList>
            <consortium name="RefSeq"/>
        </authorList>
    </citation>
    <scope>IDENTIFICATION</scope>
</reference>
<dbReference type="PANTHER" id="PTHR46148:SF56">
    <property type="entry name" value="RETROTRANSPOSON PROTEIN"/>
    <property type="match status" value="1"/>
</dbReference>
<reference evidence="2" key="1">
    <citation type="journal article" date="2014" name="Nat. Genet.">
        <title>The genome of the stress-tolerant wild tomato species Solanum pennellii.</title>
        <authorList>
            <person name="Bolger A."/>
            <person name="Scossa F."/>
            <person name="Bolger M.E."/>
            <person name="Lanz C."/>
            <person name="Maumus F."/>
            <person name="Tohge T."/>
            <person name="Quesneville H."/>
            <person name="Alseekh S."/>
            <person name="Sorensen I."/>
            <person name="Lichtenstein G."/>
            <person name="Fich E.A."/>
            <person name="Conte M."/>
            <person name="Keller H."/>
            <person name="Schneeberger K."/>
            <person name="Schwacke R."/>
            <person name="Ofner I."/>
            <person name="Vrebalov J."/>
            <person name="Xu Y."/>
            <person name="Osorio S."/>
            <person name="Aflitos S.A."/>
            <person name="Schijlen E."/>
            <person name="Jimenez-Gomez J.M."/>
            <person name="Ryngajllo M."/>
            <person name="Kimura S."/>
            <person name="Kumar R."/>
            <person name="Koenig D."/>
            <person name="Headland L.R."/>
            <person name="Maloof J.N."/>
            <person name="Sinha N."/>
            <person name="van Ham R.C."/>
            <person name="Lankhorst R.K."/>
            <person name="Mao L."/>
            <person name="Vogel A."/>
            <person name="Arsova B."/>
            <person name="Panstruga R."/>
            <person name="Fei Z."/>
            <person name="Rose J.K."/>
            <person name="Zamir D."/>
            <person name="Carrari F."/>
            <person name="Giovannoni J.J."/>
            <person name="Weigel D."/>
            <person name="Usadel B."/>
            <person name="Fernie A.R."/>
        </authorList>
    </citation>
    <scope>NUCLEOTIDE SEQUENCE [LARGE SCALE GENOMIC DNA]</scope>
    <source>
        <strain evidence="2">cv. LA0716</strain>
    </source>
</reference>